<dbReference type="Proteomes" id="UP000034164">
    <property type="component" value="Unassembled WGS sequence"/>
</dbReference>
<comment type="caution">
    <text evidence="1">The sequence shown here is derived from an EMBL/GenBank/DDBJ whole genome shotgun (WGS) entry which is preliminary data.</text>
</comment>
<gene>
    <name evidence="1" type="ORF">EMCG_07902</name>
</gene>
<dbReference type="InterPro" id="IPR042099">
    <property type="entry name" value="ANL_N_sf"/>
</dbReference>
<dbReference type="AlphaFoldDB" id="A0A0G2I7E6"/>
<name>A0A0G2I7E6_9EURO</name>
<dbReference type="OrthoDB" id="10253869at2759"/>
<evidence type="ECO:0000313" key="1">
    <source>
        <dbReference type="EMBL" id="KKZ66398.1"/>
    </source>
</evidence>
<reference evidence="2" key="1">
    <citation type="journal article" date="2015" name="PLoS Genet.">
        <title>The dynamic genome and transcriptome of the human fungal pathogen Blastomyces and close relative Emmonsia.</title>
        <authorList>
            <person name="Munoz J.F."/>
            <person name="Gauthier G.M."/>
            <person name="Desjardins C.A."/>
            <person name="Gallo J.E."/>
            <person name="Holder J."/>
            <person name="Sullivan T.D."/>
            <person name="Marty A.J."/>
            <person name="Carmen J.C."/>
            <person name="Chen Z."/>
            <person name="Ding L."/>
            <person name="Gujja S."/>
            <person name="Magrini V."/>
            <person name="Misas E."/>
            <person name="Mitreva M."/>
            <person name="Priest M."/>
            <person name="Saif S."/>
            <person name="Whiston E.A."/>
            <person name="Young S."/>
            <person name="Zeng Q."/>
            <person name="Goldman W.E."/>
            <person name="Mardis E.R."/>
            <person name="Taylor J.W."/>
            <person name="McEwen J.G."/>
            <person name="Clay O.K."/>
            <person name="Klein B.S."/>
            <person name="Cuomo C.A."/>
        </authorList>
    </citation>
    <scope>NUCLEOTIDE SEQUENCE [LARGE SCALE GENOMIC DNA]</scope>
    <source>
        <strain evidence="2">UAMH 3008</strain>
    </source>
</reference>
<evidence type="ECO:0008006" key="3">
    <source>
        <dbReference type="Google" id="ProtNLM"/>
    </source>
</evidence>
<sequence length="279" mass="30929">MQLESILDTTGIKSQDKALLHWTSTVECYALVTLDSVTIEPSHEKELQNFIETLQRPVVVTRSQEHTEAVARLRATADNNQPFIGFCLNSLSAPPLGWTSFLDITSMSFPNKIEVQPPVDNPDQMALIMFTSRISGTLKGVPRSVGEVLHILASADFISPVQGLWRLRHDRGVSYDRLVRGHTSPETSKIPVYKGVVAFGVILLGTKIRIVNDDGHAVGWNRCGGWNQPGVLHLSGYNIAKVYLGGLKPKAIYESDSSRWFIMGDYAMQDNHSHVFVMG</sequence>
<dbReference type="SUPFAM" id="SSF56801">
    <property type="entry name" value="Acetyl-CoA synthetase-like"/>
    <property type="match status" value="1"/>
</dbReference>
<dbReference type="EMBL" id="LCZI01000497">
    <property type="protein sequence ID" value="KKZ66398.1"/>
    <property type="molecule type" value="Genomic_DNA"/>
</dbReference>
<evidence type="ECO:0000313" key="2">
    <source>
        <dbReference type="Proteomes" id="UP000034164"/>
    </source>
</evidence>
<proteinExistence type="predicted"/>
<dbReference type="Gene3D" id="3.40.50.12780">
    <property type="entry name" value="N-terminal domain of ligase-like"/>
    <property type="match status" value="2"/>
</dbReference>
<accession>A0A0G2I7E6</accession>
<protein>
    <recommendedName>
        <fullName evidence="3">AMP-dependent synthetase/ligase domain-containing protein</fullName>
    </recommendedName>
</protein>
<organism evidence="1 2">
    <name type="scientific">[Emmonsia] crescens</name>
    <dbReference type="NCBI Taxonomy" id="73230"/>
    <lineage>
        <taxon>Eukaryota</taxon>
        <taxon>Fungi</taxon>
        <taxon>Dikarya</taxon>
        <taxon>Ascomycota</taxon>
        <taxon>Pezizomycotina</taxon>
        <taxon>Eurotiomycetes</taxon>
        <taxon>Eurotiomycetidae</taxon>
        <taxon>Onygenales</taxon>
        <taxon>Ajellomycetaceae</taxon>
        <taxon>Emergomyces</taxon>
    </lineage>
</organism>
<dbReference type="VEuPathDB" id="FungiDB:EMCG_07902"/>